<dbReference type="SUPFAM" id="SSF52540">
    <property type="entry name" value="P-loop containing nucleoside triphosphate hydrolases"/>
    <property type="match status" value="1"/>
</dbReference>
<dbReference type="PANTHER" id="PTHR10887">
    <property type="entry name" value="DNA2/NAM7 HELICASE FAMILY"/>
    <property type="match status" value="1"/>
</dbReference>
<dbReference type="InterPro" id="IPR027417">
    <property type="entry name" value="P-loop_NTPase"/>
</dbReference>
<reference evidence="4 5" key="2">
    <citation type="submission" date="2020-09" db="EMBL/GenBank/DDBJ databases">
        <authorList>
            <person name="Chen F.-J."/>
            <person name="Lee Y.-T."/>
        </authorList>
    </citation>
    <scope>NUCLEOTIDE SEQUENCE [LARGE SCALE GENOMIC DNA]</scope>
    <source>
        <strain evidence="4 5">AS73</strain>
    </source>
</reference>
<gene>
    <name evidence="4" type="ORF">IC796_18230</name>
</gene>
<accession>A0A7H2PQQ6</accession>
<dbReference type="Pfam" id="PF13087">
    <property type="entry name" value="AAA_12"/>
    <property type="match status" value="1"/>
</dbReference>
<dbReference type="Pfam" id="PF13086">
    <property type="entry name" value="AAA_11"/>
    <property type="match status" value="1"/>
</dbReference>
<proteinExistence type="predicted"/>
<dbReference type="CDD" id="cd18808">
    <property type="entry name" value="SF1_C_Upf1"/>
    <property type="match status" value="1"/>
</dbReference>
<dbReference type="Gene3D" id="1.10.510.10">
    <property type="entry name" value="Transferase(Phosphotransferase) domain 1"/>
    <property type="match status" value="1"/>
</dbReference>
<sequence length="1630" mass="186441">MIKINASNLSAQQKNLISKLNIEIQKQPKNKQWQGFSFFARSFGNQKQQYDLVLLTNANILCVEFCNVNGQITSDQYNNWWVNNERLSPSPLTIGGKKARKLTTEIEAIKHQLHNADQLVKNPHFLPKVLNLVVMTGKADWSALNGIPFVDRILSFEDFCQLIPNEDFYLHFSKSKKPLPMNAKQLNRDFDVLTKILTHNMEPITSQSIEGYELGSLLIMHSRKLYKVYSAESMGNDNAVIKQWDFFSHTVTDKYRKAIINNGINTVNSIKIKNPQLYEKCLISLETNPQDNVDQYYDEVIELPDTNHITLKSYLETCPKGLTTKKLDLIQSMIYVVSELHKLGIAHGDLNSFSIWVDSTNKIKLSQFTSAFNPDFKVDNAVRTILPLLNQNIFDEYSLTPYTKDVFWIACLAWHIIEGLKVTPHSISAFKALNHSDWLTDLFSQAANFAYTDASDFLAAFLNSRPPSDIEHQVSPEILSSYIRNESLEQYSNIVFETLPNPLSSYDCLYYKAKLDKLDILKNQGVKSYIPEITAFGIIDQDNQKIFFSVIQSINTPRWNDCDLGSLCFEDKKQLAVNLIKALQHYHHLQYGYGQLSGETVHVDLADLTIKLSNVLEPEPAHQGSLDPSDVDMPTVQQRDNYAVLQMLNALFREELEYEDFDWLCEAFLLEFEQKQGKYLDLSRFLDTLLVEGQEEQVPTLIVNGAGWSNGDDDSSPNNFNYILPDNGKIYGHIKQQSGRDLEVELWGVGGKVSFFYTDYQQNPGLRPRYVQQKSFINKKFIDNSVFELNIRIKVEDERSFYRSTLPWLSDFLIQNDDFNHALQEFKTEENSSKEYVEFSEEVVDILDSNEMSTKALWRLIKDTEEEALPIVELTDVLKPIRSNHYINYYKANYDPVESNDVLDRFQKKDKVQALLVTENRDGEFETKLVGEVDMIKSTRGALYIKNCKLTRLNEGSRLTLQNIAEQSSNRRRKIAIDNILKNRSVIPNLIEYFEKNSSAEVAKYDVDFCDQQLDYYNSTTREGKTIALNATQRQAFEQIITSGPVNVLQGPPGTGKTEFISAFVHYLFHHRLVKNILVVSQSHEAVNTTVERIRQRFTSHKQDVSIVRISNKAELVSKDLLDTYSGSIIESQQAFFQETLIHRILTLGSHLKLKEDYLTDLIRVKVEIFEKVKQTRSKISDEEDAGTVSPAAFKQFVLYKLESLHKIYELDTDDLGLDITSEAFWEVIENAVMNALAEEYAVDPENSAKAQALIRLAKDCETLIDAPYAHYERFLAQTRQIVCGTCVGIANNSVDISNQVFDFVIIDEAARSTSSELAIAMQTGKRIVLVGDHKQLPPLYTSEHSNLLKKKLGISNHKELDDVLKSDFEHVFNSPYGKRISAQLLQQYRMAPAIGNLVSDCFYEGKLQTAVCEPPFDKKDNSKRVVPSIYHSNKVKELQSTVTWVDTGGKGAFHQKISDEKTSLYNPHELNEIMNFLRRIDSDPALLERVNQNVKKDEAAIGIICAYAEQKKQLIKRFAAGNFSTLLQNSVKIDTVDSYQGKENRIVVFSVTRNTPDFSSAFLASENRVNVALSRSMDRLVIFGAMEMWEHEKNSNSPLYKTLAYIKKRLSQPEYKILKRRNENVQGEK</sequence>
<dbReference type="InterPro" id="IPR045055">
    <property type="entry name" value="DNA2/NAM7-like"/>
</dbReference>
<dbReference type="Proteomes" id="UP000516862">
    <property type="component" value="Chromosome"/>
</dbReference>
<organism evidence="4 5">
    <name type="scientific">Acinetobacter seifertii</name>
    <dbReference type="NCBI Taxonomy" id="1530123"/>
    <lineage>
        <taxon>Bacteria</taxon>
        <taxon>Pseudomonadati</taxon>
        <taxon>Pseudomonadota</taxon>
        <taxon>Gammaproteobacteria</taxon>
        <taxon>Moraxellales</taxon>
        <taxon>Moraxellaceae</taxon>
        <taxon>Acinetobacter</taxon>
        <taxon>Acinetobacter calcoaceticus/baumannii complex</taxon>
    </lineage>
</organism>
<feature type="domain" description="NERD" evidence="1">
    <location>
        <begin position="40"/>
        <end position="106"/>
    </location>
</feature>
<name>A0A7H2PQQ6_9GAMM</name>
<evidence type="ECO:0000259" key="1">
    <source>
        <dbReference type="Pfam" id="PF08378"/>
    </source>
</evidence>
<dbReference type="GO" id="GO:0004386">
    <property type="term" value="F:helicase activity"/>
    <property type="evidence" value="ECO:0007669"/>
    <property type="project" value="InterPro"/>
</dbReference>
<dbReference type="RefSeq" id="WP_068557560.1">
    <property type="nucleotide sequence ID" value="NZ_BKEE01000024.1"/>
</dbReference>
<evidence type="ECO:0000259" key="2">
    <source>
        <dbReference type="Pfam" id="PF13086"/>
    </source>
</evidence>
<evidence type="ECO:0000313" key="4">
    <source>
        <dbReference type="EMBL" id="QNX05189.1"/>
    </source>
</evidence>
<reference evidence="5" key="1">
    <citation type="submission" date="2020-09" db="EMBL/GenBank/DDBJ databases">
        <title>Clinical and molecular characterization of Acinetobacter seifertii in Taiwan.</title>
        <authorList>
            <person name="Li L.-H."/>
            <person name="Yang Y.-S."/>
            <person name="Sun J.-R."/>
            <person name="Huang T.-W."/>
            <person name="Huang W.-C."/>
            <person name="Wang Y.-C."/>
            <person name="Kuo T.-H."/>
            <person name="Kuo S.-C."/>
            <person name="Chen T.-L."/>
        </authorList>
    </citation>
    <scope>NUCLEOTIDE SEQUENCE [LARGE SCALE GENOMIC DNA]</scope>
    <source>
        <strain evidence="5">AS73</strain>
    </source>
</reference>
<dbReference type="PANTHER" id="PTHR10887:SF495">
    <property type="entry name" value="HELICASE SENATAXIN ISOFORM X1-RELATED"/>
    <property type="match status" value="1"/>
</dbReference>
<dbReference type="InterPro" id="IPR011528">
    <property type="entry name" value="NERD"/>
</dbReference>
<feature type="domain" description="DNA2/NAM7 helicase helicase" evidence="2">
    <location>
        <begin position="1029"/>
        <end position="1344"/>
    </location>
</feature>
<dbReference type="EMBL" id="CP061561">
    <property type="protein sequence ID" value="QNX05189.1"/>
    <property type="molecule type" value="Genomic_DNA"/>
</dbReference>
<dbReference type="CDD" id="cd17934">
    <property type="entry name" value="DEXXQc_Upf1-like"/>
    <property type="match status" value="1"/>
</dbReference>
<dbReference type="InterPro" id="IPR041679">
    <property type="entry name" value="DNA2/NAM7-like_C"/>
</dbReference>
<protein>
    <submittedName>
        <fullName evidence="4">AAA family ATPase</fullName>
    </submittedName>
</protein>
<dbReference type="Pfam" id="PF08378">
    <property type="entry name" value="NERD"/>
    <property type="match status" value="1"/>
</dbReference>
<dbReference type="SUPFAM" id="SSF56112">
    <property type="entry name" value="Protein kinase-like (PK-like)"/>
    <property type="match status" value="1"/>
</dbReference>
<dbReference type="InterPro" id="IPR011009">
    <property type="entry name" value="Kinase-like_dom_sf"/>
</dbReference>
<evidence type="ECO:0000259" key="3">
    <source>
        <dbReference type="Pfam" id="PF13087"/>
    </source>
</evidence>
<dbReference type="InterPro" id="IPR041677">
    <property type="entry name" value="DNA2/NAM7_AAA_11"/>
</dbReference>
<feature type="domain" description="DNA2/NAM7 helicase-like C-terminal" evidence="3">
    <location>
        <begin position="1367"/>
        <end position="1587"/>
    </location>
</feature>
<dbReference type="InterPro" id="IPR047187">
    <property type="entry name" value="SF1_C_Upf1"/>
</dbReference>
<dbReference type="Gene3D" id="3.40.50.300">
    <property type="entry name" value="P-loop containing nucleotide triphosphate hydrolases"/>
    <property type="match status" value="2"/>
</dbReference>
<evidence type="ECO:0000313" key="5">
    <source>
        <dbReference type="Proteomes" id="UP000516862"/>
    </source>
</evidence>